<keyword evidence="1" id="KW-0812">Transmembrane</keyword>
<sequence>MIASAAILGLFALQAISAHIDSISQSFTIDSEDTDSQTIHHVTVGHENAPVFVPSRLNANVGDKIQFKFGSVNHTLTESSLENPCTPVSKFDTGFNQFNPQDRSDPILTITVNSLEPRWFFCRQNNPFSHCHKGMVFALNPGDEMKDFLDNAKRDSSGSSAFAYPTPSTPVSNSVRFTRVSAHSTSATVDSSLAGSTVGSYSRSSVATHASISASTSAATISSSSLISVIPIKVVTITETATCSATPRAMSVKRTNSTSDVAFKGTGYTAVVPTATLFALLFSAILFL</sequence>
<gene>
    <name evidence="3" type="ORF">ATNIH1004_011529</name>
</gene>
<dbReference type="Proteomes" id="UP000324241">
    <property type="component" value="Unassembled WGS sequence"/>
</dbReference>
<proteinExistence type="predicted"/>
<dbReference type="PANTHER" id="PTHR34883">
    <property type="entry name" value="SERINE-RICH PROTEIN, PUTATIVE-RELATED-RELATED"/>
    <property type="match status" value="1"/>
</dbReference>
<feature type="signal peptide" evidence="2">
    <location>
        <begin position="1"/>
        <end position="18"/>
    </location>
</feature>
<protein>
    <recommendedName>
        <fullName evidence="5">Phytocyanin domain-containing protein</fullName>
    </recommendedName>
</protein>
<evidence type="ECO:0000313" key="4">
    <source>
        <dbReference type="Proteomes" id="UP000324241"/>
    </source>
</evidence>
<keyword evidence="2" id="KW-0732">Signal</keyword>
<dbReference type="VEuPathDB" id="FungiDB:EYZ11_006930"/>
<dbReference type="InterPro" id="IPR052953">
    <property type="entry name" value="Ser-rich/MCO-related"/>
</dbReference>
<reference evidence="3 4" key="1">
    <citation type="submission" date="2019-08" db="EMBL/GenBank/DDBJ databases">
        <title>The genome sequence of a newly discovered highly antifungal drug resistant Aspergillus species, Aspergillus tanneri NIH 1004.</title>
        <authorList>
            <person name="Mounaud S."/>
            <person name="Singh I."/>
            <person name="Joardar V."/>
            <person name="Pakala S."/>
            <person name="Pakala S."/>
            <person name="Venepally P."/>
            <person name="Chung J.K."/>
            <person name="Losada L."/>
            <person name="Nierman W.C."/>
        </authorList>
    </citation>
    <scope>NUCLEOTIDE SEQUENCE [LARGE SCALE GENOMIC DNA]</scope>
    <source>
        <strain evidence="3 4">NIH1004</strain>
    </source>
</reference>
<evidence type="ECO:0000313" key="3">
    <source>
        <dbReference type="EMBL" id="KAA8642584.1"/>
    </source>
</evidence>
<evidence type="ECO:0000256" key="2">
    <source>
        <dbReference type="SAM" id="SignalP"/>
    </source>
</evidence>
<dbReference type="GeneID" id="54334230"/>
<dbReference type="CDD" id="cd00920">
    <property type="entry name" value="Cupredoxin"/>
    <property type="match status" value="1"/>
</dbReference>
<keyword evidence="1" id="KW-0472">Membrane</keyword>
<dbReference type="RefSeq" id="XP_033421946.1">
    <property type="nucleotide sequence ID" value="XM_033576091.1"/>
</dbReference>
<dbReference type="Gene3D" id="2.60.40.420">
    <property type="entry name" value="Cupredoxins - blue copper proteins"/>
    <property type="match status" value="1"/>
</dbReference>
<feature type="transmembrane region" description="Helical" evidence="1">
    <location>
        <begin position="267"/>
        <end position="287"/>
    </location>
</feature>
<dbReference type="OrthoDB" id="2331100at2759"/>
<accession>A0A5M9MBA9</accession>
<evidence type="ECO:0000256" key="1">
    <source>
        <dbReference type="SAM" id="Phobius"/>
    </source>
</evidence>
<dbReference type="AlphaFoldDB" id="A0A5M9MBA9"/>
<evidence type="ECO:0008006" key="5">
    <source>
        <dbReference type="Google" id="ProtNLM"/>
    </source>
</evidence>
<keyword evidence="1" id="KW-1133">Transmembrane helix</keyword>
<organism evidence="3 4">
    <name type="scientific">Aspergillus tanneri</name>
    <dbReference type="NCBI Taxonomy" id="1220188"/>
    <lineage>
        <taxon>Eukaryota</taxon>
        <taxon>Fungi</taxon>
        <taxon>Dikarya</taxon>
        <taxon>Ascomycota</taxon>
        <taxon>Pezizomycotina</taxon>
        <taxon>Eurotiomycetes</taxon>
        <taxon>Eurotiomycetidae</taxon>
        <taxon>Eurotiales</taxon>
        <taxon>Aspergillaceae</taxon>
        <taxon>Aspergillus</taxon>
        <taxon>Aspergillus subgen. Circumdati</taxon>
    </lineage>
</organism>
<feature type="chain" id="PRO_5024290736" description="Phytocyanin domain-containing protein" evidence="2">
    <location>
        <begin position="19"/>
        <end position="288"/>
    </location>
</feature>
<dbReference type="PANTHER" id="PTHR34883:SF16">
    <property type="entry name" value="RICH PROTEIN, PUTATIVE-RELATED"/>
    <property type="match status" value="1"/>
</dbReference>
<name>A0A5M9MBA9_9EURO</name>
<comment type="caution">
    <text evidence="3">The sequence shown here is derived from an EMBL/GenBank/DDBJ whole genome shotgun (WGS) entry which is preliminary data.</text>
</comment>
<dbReference type="SUPFAM" id="SSF49503">
    <property type="entry name" value="Cupredoxins"/>
    <property type="match status" value="1"/>
</dbReference>
<dbReference type="EMBL" id="QUQM01000008">
    <property type="protein sequence ID" value="KAA8642584.1"/>
    <property type="molecule type" value="Genomic_DNA"/>
</dbReference>
<dbReference type="InterPro" id="IPR008972">
    <property type="entry name" value="Cupredoxin"/>
</dbReference>